<feature type="compositionally biased region" description="Polar residues" evidence="1">
    <location>
        <begin position="1"/>
        <end position="16"/>
    </location>
</feature>
<dbReference type="AlphaFoldDB" id="A0A1J7I412"/>
<evidence type="ECO:0000313" key="3">
    <source>
        <dbReference type="Proteomes" id="UP000182658"/>
    </source>
</evidence>
<dbReference type="EMBL" id="KV875172">
    <property type="protein sequence ID" value="OIW22107.1"/>
    <property type="molecule type" value="Genomic_DNA"/>
</dbReference>
<name>A0A1J7I412_9PEZI</name>
<evidence type="ECO:0000313" key="2">
    <source>
        <dbReference type="EMBL" id="OIW22107.1"/>
    </source>
</evidence>
<gene>
    <name evidence="2" type="ORF">CONLIGDRAFT_708033</name>
</gene>
<feature type="region of interest" description="Disordered" evidence="1">
    <location>
        <begin position="1"/>
        <end position="39"/>
    </location>
</feature>
<feature type="compositionally biased region" description="Basic residues" evidence="1">
    <location>
        <begin position="18"/>
        <end position="28"/>
    </location>
</feature>
<organism evidence="2 3">
    <name type="scientific">Coniochaeta ligniaria NRRL 30616</name>
    <dbReference type="NCBI Taxonomy" id="1408157"/>
    <lineage>
        <taxon>Eukaryota</taxon>
        <taxon>Fungi</taxon>
        <taxon>Dikarya</taxon>
        <taxon>Ascomycota</taxon>
        <taxon>Pezizomycotina</taxon>
        <taxon>Sordariomycetes</taxon>
        <taxon>Sordariomycetidae</taxon>
        <taxon>Coniochaetales</taxon>
        <taxon>Coniochaetaceae</taxon>
        <taxon>Coniochaeta</taxon>
    </lineage>
</organism>
<feature type="region of interest" description="Disordered" evidence="1">
    <location>
        <begin position="179"/>
        <end position="200"/>
    </location>
</feature>
<proteinExistence type="predicted"/>
<protein>
    <submittedName>
        <fullName evidence="2">Uncharacterized protein</fullName>
    </submittedName>
</protein>
<keyword evidence="3" id="KW-1185">Reference proteome</keyword>
<sequence>MSQPKQQRVSQSQPRRASTPRRVNRRRSTILLPPPPTTPLQTLFTTAEQQAKSLITTAYEQGLTLVKAALSTTEETLADTRLHPQDQTNTLVLAKEHLAAITAKLTTLSVPDMATARAAAASKRQGLTALEILHASGQVAAALLEDAIASQRGVVGEAEQTVKDLERRAVEVEELVGRRGAAEEKVHATEREVEEARGKV</sequence>
<dbReference type="Proteomes" id="UP000182658">
    <property type="component" value="Unassembled WGS sequence"/>
</dbReference>
<dbReference type="InParanoid" id="A0A1J7I412"/>
<accession>A0A1J7I412</accession>
<feature type="non-terminal residue" evidence="2">
    <location>
        <position position="200"/>
    </location>
</feature>
<evidence type="ECO:0000256" key="1">
    <source>
        <dbReference type="SAM" id="MobiDB-lite"/>
    </source>
</evidence>
<reference evidence="2 3" key="1">
    <citation type="submission" date="2016-10" db="EMBL/GenBank/DDBJ databases">
        <title>Draft genome sequence of Coniochaeta ligniaria NRRL30616, a lignocellulolytic fungus for bioabatement of inhibitors in plant biomass hydrolysates.</title>
        <authorList>
            <consortium name="DOE Joint Genome Institute"/>
            <person name="Jimenez D.J."/>
            <person name="Hector R.E."/>
            <person name="Riley R."/>
            <person name="Sun H."/>
            <person name="Grigoriev I.V."/>
            <person name="Van Elsas J.D."/>
            <person name="Nichols N.N."/>
        </authorList>
    </citation>
    <scope>NUCLEOTIDE SEQUENCE [LARGE SCALE GENOMIC DNA]</scope>
    <source>
        <strain evidence="2 3">NRRL 30616</strain>
    </source>
</reference>